<accession>A0ACB8GAN2</accession>
<keyword evidence="2" id="KW-1185">Reference proteome</keyword>
<gene>
    <name evidence="1" type="ORF">K3G42_019654</name>
</gene>
<organism evidence="1 2">
    <name type="scientific">Sphaerodactylus townsendi</name>
    <dbReference type="NCBI Taxonomy" id="933632"/>
    <lineage>
        <taxon>Eukaryota</taxon>
        <taxon>Metazoa</taxon>
        <taxon>Chordata</taxon>
        <taxon>Craniata</taxon>
        <taxon>Vertebrata</taxon>
        <taxon>Euteleostomi</taxon>
        <taxon>Lepidosauria</taxon>
        <taxon>Squamata</taxon>
        <taxon>Bifurcata</taxon>
        <taxon>Gekkota</taxon>
        <taxon>Sphaerodactylidae</taxon>
        <taxon>Sphaerodactylus</taxon>
    </lineage>
</organism>
<dbReference type="EMBL" id="CM037614">
    <property type="protein sequence ID" value="KAH8016562.1"/>
    <property type="molecule type" value="Genomic_DNA"/>
</dbReference>
<dbReference type="Proteomes" id="UP000827872">
    <property type="component" value="Linkage Group LG01"/>
</dbReference>
<reference evidence="1" key="1">
    <citation type="submission" date="2021-08" db="EMBL/GenBank/DDBJ databases">
        <title>The first chromosome-level gecko genome reveals the dynamic sex chromosomes of Neotropical dwarf geckos (Sphaerodactylidae: Sphaerodactylus).</title>
        <authorList>
            <person name="Pinto B.J."/>
            <person name="Keating S.E."/>
            <person name="Gamble T."/>
        </authorList>
    </citation>
    <scope>NUCLEOTIDE SEQUENCE</scope>
    <source>
        <strain evidence="1">TG3544</strain>
    </source>
</reference>
<proteinExistence type="predicted"/>
<protein>
    <submittedName>
        <fullName evidence="1">Uncharacterized protein</fullName>
    </submittedName>
</protein>
<sequence length="875" mass="100870">MKNFPTMNTISHLGKGMMLYHLILLAGIFLVRQEILAVPRCSVERSIAYYNTCHLTHVPSVPEDVVTLFLNFNFIQEVNVSSFPLLERLENLFLGNQLVSSVTIGKEAFRNLPKLVQLDLGYNKKIHLDPDAFVGLLNLRILRLFYNKFTESILEGYYFQDLISLEYLDLAFNDITRLHPHPLFFNLTSLKILDFTLNQIGIICEGDLESFQGKDFRLLKLASNRLYNRNSVDWQSCGNPFKNIRFETLDISGNGWDIAIVEQFFKAIQGVPIQFLMLSSHTMGASFGFSNLKDPDSDTFAGLAVTGLRLLDISHGFIFSLKSYVFQYLHSLEVLDLNNNKINQIQKAAFFGLRSLNSLNLSYNLLGELLDDTFKGLENVTSIDLQHNHIGVIDRAPFKYLLKLQSLDLRDNALKTIDSLPPNLFSALLSGNKLESKIDAINASFLELGENRLEDLSYLYKLLQFPVLQYAILRYNRLSFCSKYNNTIPENNQLSYLDLGNNMLRLIWESMLCLDVFKALSRLEVLHLNNNYLSFLPENIFSGLVSLKRLNLASNLLTYISHGTFPKTLKTLYLSSNQLLYPDPELFTTLDYLDLTFNRFYCDCSLSSLIMWLNQTNVSIAGSPNEMFCFGPPVLAGVSLYALSIDNCDEDKMLETVQFALFIFTCVTMIVFLVVMVVLTHFRGTCFVWYKTVRRIVFKDPQPQLDGKIHRYDAYLCYSSTDFEWVQKSLIEHLDTQYSDKNRFTLCFEHRDFLPGENHIDNIRDAIWNSKKTICVVTRQFLKDGWCVEAFNFAQSRFFNDLKDVLIVVVAGSLSQYQLLKYQPIRVFMQRGHYLRWPEDDQDVEWFLNTLSHQILKEKTAKKSKMLELQTITGH</sequence>
<evidence type="ECO:0000313" key="2">
    <source>
        <dbReference type="Proteomes" id="UP000827872"/>
    </source>
</evidence>
<evidence type="ECO:0000313" key="1">
    <source>
        <dbReference type="EMBL" id="KAH8016562.1"/>
    </source>
</evidence>
<comment type="caution">
    <text evidence="1">The sequence shown here is derived from an EMBL/GenBank/DDBJ whole genome shotgun (WGS) entry which is preliminary data.</text>
</comment>
<name>A0ACB8GAN2_9SAUR</name>